<dbReference type="Proteomes" id="UP001153678">
    <property type="component" value="Unassembled WGS sequence"/>
</dbReference>
<name>A0A9W4X7M9_9GLOM</name>
<feature type="non-terminal residue" evidence="2">
    <location>
        <position position="130"/>
    </location>
</feature>
<sequence length="130" mass="14546">FKSDFPIFPISVKDFVLQKITEDIVRNWADTERRKKIKAAHIQGINLPPKYKNIIPLDPKHKKVIPNYELSSTAPNYESSTTPNSESSSSIILHKSIPPVQNSGLSSTMKSEIQSLSLSQVLVQKKAKTS</sequence>
<dbReference type="AlphaFoldDB" id="A0A9W4X7M9"/>
<comment type="caution">
    <text evidence="2">The sequence shown here is derived from an EMBL/GenBank/DDBJ whole genome shotgun (WGS) entry which is preliminary data.</text>
</comment>
<protein>
    <submittedName>
        <fullName evidence="2">7439_t:CDS:1</fullName>
    </submittedName>
</protein>
<reference evidence="2" key="1">
    <citation type="submission" date="2022-08" db="EMBL/GenBank/DDBJ databases">
        <authorList>
            <person name="Kallberg Y."/>
            <person name="Tangrot J."/>
            <person name="Rosling A."/>
        </authorList>
    </citation>
    <scope>NUCLEOTIDE SEQUENCE</scope>
    <source>
        <strain evidence="2">Wild A</strain>
    </source>
</reference>
<feature type="region of interest" description="Disordered" evidence="1">
    <location>
        <begin position="72"/>
        <end position="93"/>
    </location>
</feature>
<evidence type="ECO:0000313" key="2">
    <source>
        <dbReference type="EMBL" id="CAI2200766.1"/>
    </source>
</evidence>
<proteinExistence type="predicted"/>
<gene>
    <name evidence="2" type="ORF">FWILDA_LOCUS19731</name>
</gene>
<keyword evidence="3" id="KW-1185">Reference proteome</keyword>
<feature type="non-terminal residue" evidence="2">
    <location>
        <position position="1"/>
    </location>
</feature>
<dbReference type="OrthoDB" id="2423387at2759"/>
<feature type="compositionally biased region" description="Low complexity" evidence="1">
    <location>
        <begin position="78"/>
        <end position="90"/>
    </location>
</feature>
<dbReference type="EMBL" id="CAMKVN010025376">
    <property type="protein sequence ID" value="CAI2200766.1"/>
    <property type="molecule type" value="Genomic_DNA"/>
</dbReference>
<evidence type="ECO:0000313" key="3">
    <source>
        <dbReference type="Proteomes" id="UP001153678"/>
    </source>
</evidence>
<accession>A0A9W4X7M9</accession>
<organism evidence="2 3">
    <name type="scientific">Funneliformis geosporum</name>
    <dbReference type="NCBI Taxonomy" id="1117311"/>
    <lineage>
        <taxon>Eukaryota</taxon>
        <taxon>Fungi</taxon>
        <taxon>Fungi incertae sedis</taxon>
        <taxon>Mucoromycota</taxon>
        <taxon>Glomeromycotina</taxon>
        <taxon>Glomeromycetes</taxon>
        <taxon>Glomerales</taxon>
        <taxon>Glomeraceae</taxon>
        <taxon>Funneliformis</taxon>
    </lineage>
</organism>
<evidence type="ECO:0000256" key="1">
    <source>
        <dbReference type="SAM" id="MobiDB-lite"/>
    </source>
</evidence>